<protein>
    <submittedName>
        <fullName evidence="2">CYTH domain-containing protein</fullName>
    </submittedName>
</protein>
<dbReference type="Proteomes" id="UP000060602">
    <property type="component" value="Chromosome"/>
</dbReference>
<dbReference type="Pfam" id="PF01928">
    <property type="entry name" value="CYTH"/>
    <property type="match status" value="1"/>
</dbReference>
<proteinExistence type="predicted"/>
<reference evidence="3" key="1">
    <citation type="submission" date="2015-12" db="EMBL/GenBank/DDBJ databases">
        <title>FDA dAtabase for Regulatory Grade micrObial Sequences (FDA-ARGOS): Supporting development and validation of Infectious Disease Dx tests.</title>
        <authorList>
            <person name="Case J."/>
            <person name="Tallon L."/>
            <person name="Sadzewicz L."/>
            <person name="Sengamalay N."/>
            <person name="Ott S."/>
            <person name="Godinez A."/>
            <person name="Nagaraj S."/>
            <person name="Nadendla S."/>
            <person name="Sichtig H."/>
        </authorList>
    </citation>
    <scope>NUCLEOTIDE SEQUENCE [LARGE SCALE GENOMIC DNA]</scope>
    <source>
        <strain evidence="3">FDAARGOS_147</strain>
    </source>
</reference>
<dbReference type="SMART" id="SM01118">
    <property type="entry name" value="CYTH"/>
    <property type="match status" value="1"/>
</dbReference>
<dbReference type="AlphaFoldDB" id="A0A0X8P1R7"/>
<dbReference type="PANTHER" id="PTHR21028">
    <property type="entry name" value="SI:CH211-156B7.4"/>
    <property type="match status" value="1"/>
</dbReference>
<dbReference type="RefSeq" id="WP_006391777.1">
    <property type="nucleotide sequence ID" value="NZ_CP014060.2"/>
</dbReference>
<evidence type="ECO:0000313" key="2">
    <source>
        <dbReference type="EMBL" id="AMG38293.1"/>
    </source>
</evidence>
<dbReference type="InterPro" id="IPR008173">
    <property type="entry name" value="Adenylyl_cyclase_CyaB"/>
</dbReference>
<sequence>MARNVEIKARVASLAAVESLAAALSGKAPVAIAQDDTFFACPDGRLKLRVFADGKGELIFYRRADDTGPKESFYVISPTASPDTLRDALGLAYGVIGRVRKQRLLFMAGRTRIHLDRVEGLGEFVELEVVLRDGESVEAGMAEAHELLASLQIAPDQLLSGAYLDLLAQRP</sequence>
<dbReference type="PANTHER" id="PTHR21028:SF2">
    <property type="entry name" value="CYTH DOMAIN-CONTAINING PROTEIN"/>
    <property type="match status" value="1"/>
</dbReference>
<evidence type="ECO:0000313" key="3">
    <source>
        <dbReference type="Proteomes" id="UP000060602"/>
    </source>
</evidence>
<feature type="domain" description="CYTH" evidence="1">
    <location>
        <begin position="2"/>
        <end position="169"/>
    </location>
</feature>
<dbReference type="CDD" id="cd07890">
    <property type="entry name" value="CYTH-like_AC_IV-like"/>
    <property type="match status" value="1"/>
</dbReference>
<dbReference type="PROSITE" id="PS51707">
    <property type="entry name" value="CYTH"/>
    <property type="match status" value="1"/>
</dbReference>
<dbReference type="InterPro" id="IPR023577">
    <property type="entry name" value="CYTH_domain"/>
</dbReference>
<dbReference type="SUPFAM" id="SSF55154">
    <property type="entry name" value="CYTH-like phosphatases"/>
    <property type="match status" value="1"/>
</dbReference>
<dbReference type="InterPro" id="IPR033469">
    <property type="entry name" value="CYTH-like_dom_sf"/>
</dbReference>
<accession>A0A0X8P1R7</accession>
<evidence type="ECO:0000259" key="1">
    <source>
        <dbReference type="PROSITE" id="PS51707"/>
    </source>
</evidence>
<dbReference type="EMBL" id="CP014060">
    <property type="protein sequence ID" value="AMG38293.1"/>
    <property type="molecule type" value="Genomic_DNA"/>
</dbReference>
<organism evidence="2 3">
    <name type="scientific">Alcaligenes xylosoxydans xylosoxydans</name>
    <name type="common">Achromobacter xylosoxidans</name>
    <dbReference type="NCBI Taxonomy" id="85698"/>
    <lineage>
        <taxon>Bacteria</taxon>
        <taxon>Pseudomonadati</taxon>
        <taxon>Pseudomonadota</taxon>
        <taxon>Betaproteobacteria</taxon>
        <taxon>Burkholderiales</taxon>
        <taxon>Alcaligenaceae</taxon>
        <taxon>Achromobacter</taxon>
    </lineage>
</organism>
<gene>
    <name evidence="2" type="ORF">AL504_21055</name>
</gene>
<name>A0A0X8P1R7_ALCXX</name>
<dbReference type="Gene3D" id="2.40.320.10">
    <property type="entry name" value="Hypothetical Protein Pfu-838710-001"/>
    <property type="match status" value="1"/>
</dbReference>